<evidence type="ECO:0000313" key="1">
    <source>
        <dbReference type="EMBL" id="PYF75184.1"/>
    </source>
</evidence>
<evidence type="ECO:0000313" key="2">
    <source>
        <dbReference type="Proteomes" id="UP000248198"/>
    </source>
</evidence>
<dbReference type="Pfam" id="PF00756">
    <property type="entry name" value="Esterase"/>
    <property type="match status" value="1"/>
</dbReference>
<sequence length="383" mass="43035">MDKLRLFCARGLILLLCGGPLFLNAQVKLEVRLTVVSKTNEGIYLAGDFNNWNPGSAIFRFQQAGTLNYKLLLNIPPGKHEFKVTRGSWDKAEVLAGGKQPAPNRLIDLKRDTVIHMTIANWADEFKQQPAQHTFSKNVRILDTAFQMPQLGKKRRIWIYLPAGYQASKKNFPVLYMHDGQNLFDKVTSGYGEWGVDEVLDSLSKNSGKQMIVVGIDHGGKDRITEYNPYDSQYGKGEGKAYVDFLVKTLKPYIDATFRTLKDPGHTAIAGSSMGGLISMYAIARYPEVFGNAGIFSPAFWLAPDLYGEVSRLLPNPGEQRIYFVAGALETKTMLPDLEKMYHQLDPSGGNAKIRLKEASDGKHSEWFWHREFPAFATFIFPN</sequence>
<dbReference type="Gene3D" id="3.40.50.1820">
    <property type="entry name" value="alpha/beta hydrolase"/>
    <property type="match status" value="1"/>
</dbReference>
<protein>
    <submittedName>
        <fullName evidence="1">Metallo-beta-lactamase class B</fullName>
    </submittedName>
</protein>
<proteinExistence type="predicted"/>
<name>A0A318UFH8_9SPHI</name>
<dbReference type="Gene3D" id="2.60.40.10">
    <property type="entry name" value="Immunoglobulins"/>
    <property type="match status" value="1"/>
</dbReference>
<dbReference type="EMBL" id="QKLU01000003">
    <property type="protein sequence ID" value="PYF75184.1"/>
    <property type="molecule type" value="Genomic_DNA"/>
</dbReference>
<organism evidence="1 2">
    <name type="scientific">Pedobacter nutrimenti</name>
    <dbReference type="NCBI Taxonomy" id="1241337"/>
    <lineage>
        <taxon>Bacteria</taxon>
        <taxon>Pseudomonadati</taxon>
        <taxon>Bacteroidota</taxon>
        <taxon>Sphingobacteriia</taxon>
        <taxon>Sphingobacteriales</taxon>
        <taxon>Sphingobacteriaceae</taxon>
        <taxon>Pedobacter</taxon>
    </lineage>
</organism>
<keyword evidence="2" id="KW-1185">Reference proteome</keyword>
<dbReference type="RefSeq" id="WP_110830322.1">
    <property type="nucleotide sequence ID" value="NZ_QKLU01000003.1"/>
</dbReference>
<dbReference type="PANTHER" id="PTHR48098:SF6">
    <property type="entry name" value="FERRI-BACILLIBACTIN ESTERASE BESA"/>
    <property type="match status" value="1"/>
</dbReference>
<dbReference type="InterPro" id="IPR029058">
    <property type="entry name" value="AB_hydrolase_fold"/>
</dbReference>
<reference evidence="1 2" key="1">
    <citation type="submission" date="2018-06" db="EMBL/GenBank/DDBJ databases">
        <title>Genomic Encyclopedia of Archaeal and Bacterial Type Strains, Phase II (KMG-II): from individual species to whole genera.</title>
        <authorList>
            <person name="Goeker M."/>
        </authorList>
    </citation>
    <scope>NUCLEOTIDE SEQUENCE [LARGE SCALE GENOMIC DNA]</scope>
    <source>
        <strain evidence="1 2">DSM 27372</strain>
    </source>
</reference>
<accession>A0A318UFH8</accession>
<dbReference type="InterPro" id="IPR050583">
    <property type="entry name" value="Mycobacterial_A85_antigen"/>
</dbReference>
<dbReference type="PANTHER" id="PTHR48098">
    <property type="entry name" value="ENTEROCHELIN ESTERASE-RELATED"/>
    <property type="match status" value="1"/>
</dbReference>
<dbReference type="Proteomes" id="UP000248198">
    <property type="component" value="Unassembled WGS sequence"/>
</dbReference>
<dbReference type="AlphaFoldDB" id="A0A318UFH8"/>
<dbReference type="InterPro" id="IPR013783">
    <property type="entry name" value="Ig-like_fold"/>
</dbReference>
<dbReference type="SUPFAM" id="SSF53474">
    <property type="entry name" value="alpha/beta-Hydrolases"/>
    <property type="match status" value="1"/>
</dbReference>
<dbReference type="OrthoDB" id="9803578at2"/>
<dbReference type="InterPro" id="IPR000801">
    <property type="entry name" value="Esterase-like"/>
</dbReference>
<gene>
    <name evidence="1" type="ORF">B0O44_103634</name>
</gene>
<dbReference type="InterPro" id="IPR014756">
    <property type="entry name" value="Ig_E-set"/>
</dbReference>
<comment type="caution">
    <text evidence="1">The sequence shown here is derived from an EMBL/GenBank/DDBJ whole genome shotgun (WGS) entry which is preliminary data.</text>
</comment>
<dbReference type="SUPFAM" id="SSF81296">
    <property type="entry name" value="E set domains"/>
    <property type="match status" value="1"/>
</dbReference>